<accession>A0A8S0XJG5</accession>
<dbReference type="EMBL" id="LR761918">
    <property type="protein sequence ID" value="CAA9893385.1"/>
    <property type="molecule type" value="Genomic_DNA"/>
</dbReference>
<dbReference type="AlphaFoldDB" id="A0A8S0XJG5"/>
<protein>
    <submittedName>
        <fullName evidence="1">Uncharacterized protein</fullName>
    </submittedName>
</protein>
<reference evidence="1" key="1">
    <citation type="submission" date="2020-02" db="EMBL/GenBank/DDBJ databases">
        <authorList>
            <person name="Scholz U."/>
            <person name="Mascher M."/>
            <person name="Fiebig A."/>
        </authorList>
    </citation>
    <scope>NUCLEOTIDE SEQUENCE</scope>
</reference>
<evidence type="ECO:0000313" key="1">
    <source>
        <dbReference type="EMBL" id="CAA9893385.1"/>
    </source>
</evidence>
<keyword evidence="1" id="KW-0150">Chloroplast</keyword>
<geneLocation type="chloroplast" evidence="1"/>
<name>A0A8S0XJG5_SPIIN</name>
<keyword evidence="1" id="KW-0934">Plastid</keyword>
<organism evidence="1">
    <name type="scientific">Spirodela intermedia</name>
    <name type="common">Intermediate duckweed</name>
    <dbReference type="NCBI Taxonomy" id="51605"/>
    <lineage>
        <taxon>Eukaryota</taxon>
        <taxon>Viridiplantae</taxon>
        <taxon>Streptophyta</taxon>
        <taxon>Embryophyta</taxon>
        <taxon>Tracheophyta</taxon>
        <taxon>Spermatophyta</taxon>
        <taxon>Magnoliopsida</taxon>
        <taxon>Liliopsida</taxon>
        <taxon>Araceae</taxon>
        <taxon>Lemnoideae</taxon>
        <taxon>Spirodela</taxon>
    </lineage>
</organism>
<gene>
    <name evidence="1" type="ORF">SI8410PT_00054</name>
</gene>
<proteinExistence type="predicted"/>
<sequence>MPVRLFNSIFYYLLFFLTFNQSCKIEKPFMMDVI</sequence>